<feature type="compositionally biased region" description="Pro residues" evidence="2">
    <location>
        <begin position="309"/>
        <end position="323"/>
    </location>
</feature>
<feature type="compositionally biased region" description="Pro residues" evidence="2">
    <location>
        <begin position="274"/>
        <end position="287"/>
    </location>
</feature>
<feature type="region of interest" description="Disordered" evidence="2">
    <location>
        <begin position="270"/>
        <end position="383"/>
    </location>
</feature>
<feature type="region of interest" description="Disordered" evidence="2">
    <location>
        <begin position="1"/>
        <end position="23"/>
    </location>
</feature>
<feature type="coiled-coil region" evidence="1">
    <location>
        <begin position="37"/>
        <end position="171"/>
    </location>
</feature>
<keyword evidence="4" id="KW-1185">Reference proteome</keyword>
<evidence type="ECO:0000313" key="4">
    <source>
        <dbReference type="Proteomes" id="UP000516260"/>
    </source>
</evidence>
<feature type="compositionally biased region" description="Pro residues" evidence="2">
    <location>
        <begin position="344"/>
        <end position="361"/>
    </location>
</feature>
<dbReference type="PANTHER" id="PTHR15727:SF3">
    <property type="entry name" value="RING FINGER PROTEIN 214"/>
    <property type="match status" value="1"/>
</dbReference>
<organism evidence="3 4">
    <name type="scientific">Takifugu bimaculatus</name>
    <dbReference type="NCBI Taxonomy" id="433685"/>
    <lineage>
        <taxon>Eukaryota</taxon>
        <taxon>Metazoa</taxon>
        <taxon>Chordata</taxon>
        <taxon>Craniata</taxon>
        <taxon>Vertebrata</taxon>
        <taxon>Euteleostomi</taxon>
        <taxon>Actinopterygii</taxon>
        <taxon>Neopterygii</taxon>
        <taxon>Teleostei</taxon>
        <taxon>Neoteleostei</taxon>
        <taxon>Acanthomorphata</taxon>
        <taxon>Eupercaria</taxon>
        <taxon>Tetraodontiformes</taxon>
        <taxon>Tetradontoidea</taxon>
        <taxon>Tetraodontidae</taxon>
        <taxon>Takifugu</taxon>
    </lineage>
</organism>
<proteinExistence type="predicted"/>
<sequence>MEQPVPPDGMTEESGVNTDPDWESQLVAMSEYSSSLVEKYNRLMRQQEEENVTQKKEKEQLQKKKEEAIRQHQALLGKLESVRVKLLLNNSKATKKNFLHKKEEMTLEKNKAEEEKNRLAKELEEKEKQLTALLEEQTEEQQKCQEELKELKQEMEQVQKEVQEATQLALEDEVTAVEKQRDVAMAHIETWLKEVEQHLNVLRVQFPQQYPHERQNWQKKISLVLKNQVELQKRFEEVLQNLQQGQTLESIPRIVVPSLPQAPTLLESLAHPRFMPPPEPIKRPLPPQGHFQQQQYPPPQHPQYHQRYRPPPPHYFHPPPPSQPEYLAQTGVSSRLTPPRNHSPSPPVQPTHPAAPSPPPHVAASATSILEKLGTSLPPVQHD</sequence>
<dbReference type="AlphaFoldDB" id="A0A4Z2BEV1"/>
<feature type="compositionally biased region" description="Polar residues" evidence="2">
    <location>
        <begin position="330"/>
        <end position="342"/>
    </location>
</feature>
<gene>
    <name evidence="3" type="ORF">fugu_004290</name>
</gene>
<dbReference type="EMBL" id="SWLE01000017">
    <property type="protein sequence ID" value="TNM90056.1"/>
    <property type="molecule type" value="Genomic_DNA"/>
</dbReference>
<dbReference type="GO" id="GO:0004842">
    <property type="term" value="F:ubiquitin-protein transferase activity"/>
    <property type="evidence" value="ECO:0007669"/>
    <property type="project" value="TreeGrafter"/>
</dbReference>
<evidence type="ECO:0000313" key="3">
    <source>
        <dbReference type="EMBL" id="TNM90056.1"/>
    </source>
</evidence>
<evidence type="ECO:0000256" key="1">
    <source>
        <dbReference type="SAM" id="Coils"/>
    </source>
</evidence>
<dbReference type="Proteomes" id="UP000516260">
    <property type="component" value="Chromosome 4"/>
</dbReference>
<accession>A0A4Z2BEV1</accession>
<comment type="caution">
    <text evidence="3">The sequence shown here is derived from an EMBL/GenBank/DDBJ whole genome shotgun (WGS) entry which is preliminary data.</text>
</comment>
<keyword evidence="1" id="KW-0175">Coiled coil</keyword>
<protein>
    <submittedName>
        <fullName evidence="3">Uncharacterized protein</fullName>
    </submittedName>
</protein>
<reference evidence="3 4" key="1">
    <citation type="submission" date="2019-04" db="EMBL/GenBank/DDBJ databases">
        <title>The sequence and de novo assembly of Takifugu bimaculatus genome using PacBio and Hi-C technologies.</title>
        <authorList>
            <person name="Xu P."/>
            <person name="Liu B."/>
            <person name="Zhou Z."/>
        </authorList>
    </citation>
    <scope>NUCLEOTIDE SEQUENCE [LARGE SCALE GENOMIC DNA]</scope>
    <source>
        <strain evidence="3">TB-2018</strain>
        <tissue evidence="3">Muscle</tissue>
    </source>
</reference>
<dbReference type="PANTHER" id="PTHR15727">
    <property type="entry name" value="RING FINGER PROTEIN 214"/>
    <property type="match status" value="1"/>
</dbReference>
<evidence type="ECO:0000256" key="2">
    <source>
        <dbReference type="SAM" id="MobiDB-lite"/>
    </source>
</evidence>
<name>A0A4Z2BEV1_9TELE</name>